<protein>
    <recommendedName>
        <fullName evidence="4">Membrane protein (DUF2306)</fullName>
    </recommendedName>
</protein>
<evidence type="ECO:0008006" key="4">
    <source>
        <dbReference type="Google" id="ProtNLM"/>
    </source>
</evidence>
<dbReference type="EMBL" id="QXDL01000049">
    <property type="protein sequence ID" value="RIH86160.1"/>
    <property type="molecule type" value="Genomic_DNA"/>
</dbReference>
<feature type="transmembrane region" description="Helical" evidence="1">
    <location>
        <begin position="124"/>
        <end position="144"/>
    </location>
</feature>
<keyword evidence="1" id="KW-0472">Membrane</keyword>
<dbReference type="InterPro" id="IPR018750">
    <property type="entry name" value="DUF2306_membrane"/>
</dbReference>
<keyword evidence="3" id="KW-1185">Reference proteome</keyword>
<feature type="transmembrane region" description="Helical" evidence="1">
    <location>
        <begin position="156"/>
        <end position="177"/>
    </location>
</feature>
<feature type="transmembrane region" description="Helical" evidence="1">
    <location>
        <begin position="189"/>
        <end position="207"/>
    </location>
</feature>
<keyword evidence="1" id="KW-0812">Transmembrane</keyword>
<organism evidence="2 3">
    <name type="scientific">Calidithermus terrae</name>
    <dbReference type="NCBI Taxonomy" id="1408545"/>
    <lineage>
        <taxon>Bacteria</taxon>
        <taxon>Thermotogati</taxon>
        <taxon>Deinococcota</taxon>
        <taxon>Deinococci</taxon>
        <taxon>Thermales</taxon>
        <taxon>Thermaceae</taxon>
        <taxon>Calidithermus</taxon>
    </lineage>
</organism>
<comment type="caution">
    <text evidence="2">The sequence shown here is derived from an EMBL/GenBank/DDBJ whole genome shotgun (WGS) entry which is preliminary data.</text>
</comment>
<evidence type="ECO:0000313" key="2">
    <source>
        <dbReference type="EMBL" id="RIH86160.1"/>
    </source>
</evidence>
<dbReference type="AlphaFoldDB" id="A0A399ERK5"/>
<sequence>MTKASAKNKLEGLVPAGLILLALVPVAAGIARVLELGAGGPITPENQRFFAAPLPIVAHSLGGIVFLVLGALQFSPRLRRRRPGWHRMAGRVLIPSGLAVALSGLWMAHFYPLPEFDGAAVYRLRLLFGFGMLVSIVLATVAVYRRDFACHGAWMTRGYAIGAAAGTQVLTGVPLFLFFPENVNDPTRAVTLGAGWVINLAVAEWAIRRRLRAKRG</sequence>
<accession>A0A399ERK5</accession>
<reference evidence="2 3" key="1">
    <citation type="submission" date="2018-08" db="EMBL/GenBank/DDBJ databases">
        <title>Meiothermus terrae DSM 26712 genome sequencing project.</title>
        <authorList>
            <person name="Da Costa M.S."/>
            <person name="Albuquerque L."/>
            <person name="Raposo P."/>
            <person name="Froufe H.J.C."/>
            <person name="Barroso C.S."/>
            <person name="Egas C."/>
        </authorList>
    </citation>
    <scope>NUCLEOTIDE SEQUENCE [LARGE SCALE GENOMIC DNA]</scope>
    <source>
        <strain evidence="2 3">DSM 26712</strain>
    </source>
</reference>
<gene>
    <name evidence="2" type="ORF">Mterra_01511</name>
</gene>
<evidence type="ECO:0000313" key="3">
    <source>
        <dbReference type="Proteomes" id="UP000265715"/>
    </source>
</evidence>
<dbReference type="OrthoDB" id="195502at2"/>
<dbReference type="RefSeq" id="WP_119314647.1">
    <property type="nucleotide sequence ID" value="NZ_QXDL01000049.1"/>
</dbReference>
<evidence type="ECO:0000256" key="1">
    <source>
        <dbReference type="SAM" id="Phobius"/>
    </source>
</evidence>
<dbReference type="Pfam" id="PF10067">
    <property type="entry name" value="DUF2306"/>
    <property type="match status" value="1"/>
</dbReference>
<name>A0A399ERK5_9DEIN</name>
<proteinExistence type="predicted"/>
<feature type="transmembrane region" description="Helical" evidence="1">
    <location>
        <begin position="92"/>
        <end position="112"/>
    </location>
</feature>
<dbReference type="Proteomes" id="UP000265715">
    <property type="component" value="Unassembled WGS sequence"/>
</dbReference>
<keyword evidence="1" id="KW-1133">Transmembrane helix</keyword>
<feature type="transmembrane region" description="Helical" evidence="1">
    <location>
        <begin position="52"/>
        <end position="72"/>
    </location>
</feature>